<evidence type="ECO:0000313" key="3">
    <source>
        <dbReference type="EMBL" id="SFH12540.1"/>
    </source>
</evidence>
<name>A0AAE8L7E1_9HYPH</name>
<evidence type="ECO:0000256" key="1">
    <source>
        <dbReference type="SAM" id="MobiDB-lite"/>
    </source>
</evidence>
<dbReference type="Proteomes" id="UP000185487">
    <property type="component" value="Chromosome"/>
</dbReference>
<feature type="compositionally biased region" description="Basic and acidic residues" evidence="1">
    <location>
        <begin position="1"/>
        <end position="12"/>
    </location>
</feature>
<protein>
    <submittedName>
        <fullName evidence="3">Uncharacterized protein</fullName>
    </submittedName>
</protein>
<dbReference type="EMBL" id="CP015367">
    <property type="protein sequence ID" value="APT31162.1"/>
    <property type="molecule type" value="Genomic_DNA"/>
</dbReference>
<feature type="region of interest" description="Disordered" evidence="1">
    <location>
        <begin position="1"/>
        <end position="101"/>
    </location>
</feature>
<reference evidence="2 4" key="1">
    <citation type="submission" date="2016-04" db="EMBL/GenBank/DDBJ databases">
        <title>Complete genome sequencing and analysis of CBMB27, Methylobacterium phyllosphaerae isolated from leaf tissues of rice (Oryza sativa L.).</title>
        <authorList>
            <person name="Lee Y."/>
            <person name="Hwangbo K."/>
            <person name="Chung H."/>
            <person name="Yoo J."/>
            <person name="Kim K.Y."/>
            <person name="Sa T.M."/>
            <person name="Um Y."/>
            <person name="Madhaiyan M."/>
        </authorList>
    </citation>
    <scope>NUCLEOTIDE SEQUENCE [LARGE SCALE GENOMIC DNA]</scope>
    <source>
        <strain evidence="2 4">CBMB27</strain>
    </source>
</reference>
<dbReference type="AlphaFoldDB" id="A0AAE8L7E1"/>
<gene>
    <name evidence="2" type="ORF">MCBMB27_01871</name>
    <name evidence="3" type="ORF">SAMN05192567_114139</name>
</gene>
<dbReference type="EMBL" id="FOPK01000014">
    <property type="protein sequence ID" value="SFH12540.1"/>
    <property type="molecule type" value="Genomic_DNA"/>
</dbReference>
<evidence type="ECO:0000313" key="5">
    <source>
        <dbReference type="Proteomes" id="UP000199140"/>
    </source>
</evidence>
<dbReference type="Proteomes" id="UP000199140">
    <property type="component" value="Unassembled WGS sequence"/>
</dbReference>
<evidence type="ECO:0000313" key="4">
    <source>
        <dbReference type="Proteomes" id="UP000185487"/>
    </source>
</evidence>
<organism evidence="3 5">
    <name type="scientific">Methylobacterium phyllosphaerae</name>
    <dbReference type="NCBI Taxonomy" id="418223"/>
    <lineage>
        <taxon>Bacteria</taxon>
        <taxon>Pseudomonadati</taxon>
        <taxon>Pseudomonadota</taxon>
        <taxon>Alphaproteobacteria</taxon>
        <taxon>Hyphomicrobiales</taxon>
        <taxon>Methylobacteriaceae</taxon>
        <taxon>Methylobacterium</taxon>
    </lineage>
</organism>
<dbReference type="KEGG" id="mphy:MCBMB27_01871"/>
<proteinExistence type="predicted"/>
<evidence type="ECO:0000313" key="2">
    <source>
        <dbReference type="EMBL" id="APT31162.1"/>
    </source>
</evidence>
<reference evidence="3 5" key="2">
    <citation type="submission" date="2016-10" db="EMBL/GenBank/DDBJ databases">
        <authorList>
            <person name="Varghese N."/>
            <person name="Submissions S."/>
        </authorList>
    </citation>
    <scope>NUCLEOTIDE SEQUENCE [LARGE SCALE GENOMIC DNA]</scope>
    <source>
        <strain evidence="3 5">CBMB27</strain>
    </source>
</reference>
<accession>A0AAE8L7E1</accession>
<keyword evidence="4" id="KW-1185">Reference proteome</keyword>
<feature type="compositionally biased region" description="Basic and acidic residues" evidence="1">
    <location>
        <begin position="47"/>
        <end position="64"/>
    </location>
</feature>
<sequence length="101" mass="10651">MAAGVRDGDVLNRRLSPAFAGGCGAGMPVRRLSARAAGPQASAHRAPPQEHRRRQPDPRPRPGPDIDTGDQPSRLVLFGTRIVSRGAGLDPQRQRPAAASS</sequence>